<organism evidence="1">
    <name type="scientific">viral metagenome</name>
    <dbReference type="NCBI Taxonomy" id="1070528"/>
    <lineage>
        <taxon>unclassified sequences</taxon>
        <taxon>metagenomes</taxon>
        <taxon>organismal metagenomes</taxon>
    </lineage>
</organism>
<proteinExistence type="predicted"/>
<protein>
    <submittedName>
        <fullName evidence="1">Uncharacterized protein</fullName>
    </submittedName>
</protein>
<reference evidence="1" key="1">
    <citation type="journal article" date="2020" name="Nature">
        <title>Giant virus diversity and host interactions through global metagenomics.</title>
        <authorList>
            <person name="Schulz F."/>
            <person name="Roux S."/>
            <person name="Paez-Espino D."/>
            <person name="Jungbluth S."/>
            <person name="Walsh D.A."/>
            <person name="Denef V.J."/>
            <person name="McMahon K.D."/>
            <person name="Konstantinidis K.T."/>
            <person name="Eloe-Fadrosh E.A."/>
            <person name="Kyrpides N.C."/>
            <person name="Woyke T."/>
        </authorList>
    </citation>
    <scope>NUCLEOTIDE SEQUENCE</scope>
    <source>
        <strain evidence="1">GVMAG-M-3300018416-26</strain>
    </source>
</reference>
<dbReference type="AlphaFoldDB" id="A0A6C0BPA2"/>
<dbReference type="EMBL" id="MN739218">
    <property type="protein sequence ID" value="QHS94255.1"/>
    <property type="molecule type" value="Genomic_DNA"/>
</dbReference>
<evidence type="ECO:0000313" key="1">
    <source>
        <dbReference type="EMBL" id="QHS94255.1"/>
    </source>
</evidence>
<name>A0A6C0BPA2_9ZZZZ</name>
<sequence>MHKNLIVYKNNIVDIPYLPEESHKDFEMRKWYILKNIHVTNENGCDNAICSLDELINYSKLYIRKENNKCVFDTHNMEMNKTFEKNLFIRSNFHK</sequence>
<accession>A0A6C0BPA2</accession>